<dbReference type="EMBL" id="AP022873">
    <property type="protein sequence ID" value="BCB96172.1"/>
    <property type="molecule type" value="Genomic_DNA"/>
</dbReference>
<organism evidence="1 2">
    <name type="scientific">Dissulfurispira thermophila</name>
    <dbReference type="NCBI Taxonomy" id="2715679"/>
    <lineage>
        <taxon>Bacteria</taxon>
        <taxon>Pseudomonadati</taxon>
        <taxon>Nitrospirota</taxon>
        <taxon>Thermodesulfovibrionia</taxon>
        <taxon>Thermodesulfovibrionales</taxon>
        <taxon>Dissulfurispiraceae</taxon>
        <taxon>Dissulfurispira</taxon>
    </lineage>
</organism>
<gene>
    <name evidence="1" type="ORF">JZK55_10940</name>
</gene>
<proteinExistence type="predicted"/>
<evidence type="ECO:0000313" key="2">
    <source>
        <dbReference type="Proteomes" id="UP000516360"/>
    </source>
</evidence>
<protein>
    <submittedName>
        <fullName evidence="1">Uncharacterized protein</fullName>
    </submittedName>
</protein>
<accession>A0A7G1H1R6</accession>
<dbReference type="AlphaFoldDB" id="A0A7G1H1R6"/>
<evidence type="ECO:0000313" key="1">
    <source>
        <dbReference type="EMBL" id="BCB96172.1"/>
    </source>
</evidence>
<reference evidence="1 2" key="1">
    <citation type="submission" date="2020-03" db="EMBL/GenBank/DDBJ databases">
        <title>Complete genome sequences of two sulfur-disproportionating bacterial strains T55J and Mzg5.</title>
        <authorList>
            <person name="Umezawa K."/>
            <person name="Kojima H."/>
            <person name="Kato Y."/>
            <person name="Fukui M."/>
        </authorList>
    </citation>
    <scope>NUCLEOTIDE SEQUENCE [LARGE SCALE GENOMIC DNA]</scope>
    <source>
        <strain evidence="1 2">T55J</strain>
    </source>
</reference>
<dbReference type="KEGG" id="dtp:JZK55_10940"/>
<dbReference type="RefSeq" id="WP_203473613.1">
    <property type="nucleotide sequence ID" value="NZ_AP022873.1"/>
</dbReference>
<sequence>MKIIAIFLSFVFVFLPVVSKAEMPEVFTNPEMKDKAIIEVFSKDYSNDLFSGTFKGTLTRISHIKTNGEFTIRTIRQGYRYQGKYYQNIDKTVYCDDINDLTTCKVVSLYTECTKGNENEDYTKCSTNNSSYKLKHSVKGGQEINIVEMVFINPEKYSFLKICKLISTPEELKQKNIPLETEKRVPHF</sequence>
<dbReference type="Proteomes" id="UP000516360">
    <property type="component" value="Chromosome"/>
</dbReference>
<name>A0A7G1H1R6_9BACT</name>
<keyword evidence="2" id="KW-1185">Reference proteome</keyword>